<dbReference type="KEGG" id="msf:IT882_07420"/>
<sequence length="254" mass="27921">MHEIRYVAIGDSFSEGVGDELPDGTVRGWADLTALGWANALGTPISYANLAIRGKLARPIVEEQLEPALALHPTHLSFNGGGNDMLRPRTTIESIADAFSTVLRRCDEEGVRLVLLSGANPSAQLPFRSLIQRRGDELSRAVVARIADRPDVIRALNWPDRELSHPSFWSPDRLHMNARGHHRVAARLLGSLGHPAPGEWWSMPAQSPADAVRGLAYYREHVGPWVRRRLTGRSSGDGRAPKFGDWITIEPAVA</sequence>
<protein>
    <submittedName>
        <fullName evidence="2">SGNH/GDSL hydrolase family protein</fullName>
    </submittedName>
</protein>
<dbReference type="CDD" id="cd01832">
    <property type="entry name" value="SGNH_hydrolase_like_1"/>
    <property type="match status" value="1"/>
</dbReference>
<dbReference type="GO" id="GO:0016787">
    <property type="term" value="F:hydrolase activity"/>
    <property type="evidence" value="ECO:0007669"/>
    <property type="project" value="UniProtKB-KW"/>
</dbReference>
<evidence type="ECO:0000259" key="1">
    <source>
        <dbReference type="Pfam" id="PF13472"/>
    </source>
</evidence>
<evidence type="ECO:0000313" key="2">
    <source>
        <dbReference type="EMBL" id="QPE05790.1"/>
    </source>
</evidence>
<organism evidence="2 3">
    <name type="scientific">Microbacterium schleiferi</name>
    <dbReference type="NCBI Taxonomy" id="69362"/>
    <lineage>
        <taxon>Bacteria</taxon>
        <taxon>Bacillati</taxon>
        <taxon>Actinomycetota</taxon>
        <taxon>Actinomycetes</taxon>
        <taxon>Micrococcales</taxon>
        <taxon>Microbacteriaceae</taxon>
        <taxon>Microbacterium</taxon>
    </lineage>
</organism>
<feature type="domain" description="SGNH hydrolase-type esterase" evidence="1">
    <location>
        <begin position="8"/>
        <end position="182"/>
    </location>
</feature>
<gene>
    <name evidence="2" type="ORF">IT882_07420</name>
</gene>
<dbReference type="InterPro" id="IPR053140">
    <property type="entry name" value="GDSL_Rv0518-like"/>
</dbReference>
<dbReference type="InterPro" id="IPR013830">
    <property type="entry name" value="SGNH_hydro"/>
</dbReference>
<accession>A0A7S8N0J9</accession>
<dbReference type="PANTHER" id="PTHR43784">
    <property type="entry name" value="GDSL-LIKE LIPASE/ACYLHYDROLASE, PUTATIVE (AFU_ORTHOLOGUE AFUA_2G00820)-RELATED"/>
    <property type="match status" value="1"/>
</dbReference>
<dbReference type="InterPro" id="IPR036514">
    <property type="entry name" value="SGNH_hydro_sf"/>
</dbReference>
<name>A0A7S8N0J9_9MICO</name>
<dbReference type="EMBL" id="CP064760">
    <property type="protein sequence ID" value="QPE05790.1"/>
    <property type="molecule type" value="Genomic_DNA"/>
</dbReference>
<keyword evidence="2" id="KW-0378">Hydrolase</keyword>
<dbReference type="AlphaFoldDB" id="A0A7S8N0J9"/>
<dbReference type="Gene3D" id="3.40.50.1110">
    <property type="entry name" value="SGNH hydrolase"/>
    <property type="match status" value="1"/>
</dbReference>
<proteinExistence type="predicted"/>
<evidence type="ECO:0000313" key="3">
    <source>
        <dbReference type="Proteomes" id="UP000594480"/>
    </source>
</evidence>
<dbReference type="Proteomes" id="UP000594480">
    <property type="component" value="Chromosome"/>
</dbReference>
<reference evidence="2 3" key="1">
    <citation type="submission" date="2020-11" db="EMBL/GenBank/DDBJ databases">
        <title>Amino acid is mineralized and recycled by bacteria in oceanic microbiome.</title>
        <authorList>
            <person name="Zheng L.Y."/>
        </authorList>
    </citation>
    <scope>NUCLEOTIDE SEQUENCE [LARGE SCALE GENOMIC DNA]</scope>
    <source>
        <strain evidence="2 3">A32-1</strain>
    </source>
</reference>
<dbReference type="Pfam" id="PF13472">
    <property type="entry name" value="Lipase_GDSL_2"/>
    <property type="match status" value="1"/>
</dbReference>
<dbReference type="RefSeq" id="WP_195693801.1">
    <property type="nucleotide sequence ID" value="NZ_CP064760.1"/>
</dbReference>
<dbReference type="PANTHER" id="PTHR43784:SF2">
    <property type="entry name" value="GDSL-LIKE LIPASE_ACYLHYDROLASE, PUTATIVE (AFU_ORTHOLOGUE AFUA_2G00820)-RELATED"/>
    <property type="match status" value="1"/>
</dbReference>
<keyword evidence="3" id="KW-1185">Reference proteome</keyword>
<dbReference type="SUPFAM" id="SSF52266">
    <property type="entry name" value="SGNH hydrolase"/>
    <property type="match status" value="1"/>
</dbReference>